<dbReference type="Proteomes" id="UP000597341">
    <property type="component" value="Unassembled WGS sequence"/>
</dbReference>
<organism evidence="2 3">
    <name type="scientific">Nocardioides flavus</name>
    <name type="common">ex Wang et al. 2016</name>
    <dbReference type="NCBI Taxonomy" id="2058780"/>
    <lineage>
        <taxon>Bacteria</taxon>
        <taxon>Bacillati</taxon>
        <taxon>Actinomycetota</taxon>
        <taxon>Actinomycetes</taxon>
        <taxon>Propionibacteriales</taxon>
        <taxon>Nocardioidaceae</taxon>
        <taxon>Nocardioides</taxon>
    </lineage>
</organism>
<dbReference type="Gene3D" id="6.10.250.660">
    <property type="match status" value="1"/>
</dbReference>
<accession>A0ABQ3HJK9</accession>
<dbReference type="NCBIfam" id="TIGR03544">
    <property type="entry name" value="DivI1A_domain"/>
    <property type="match status" value="1"/>
</dbReference>
<keyword evidence="3" id="KW-1185">Reference proteome</keyword>
<evidence type="ECO:0008006" key="4">
    <source>
        <dbReference type="Google" id="ProtNLM"/>
    </source>
</evidence>
<dbReference type="EMBL" id="BNAD01000006">
    <property type="protein sequence ID" value="GHE17862.1"/>
    <property type="molecule type" value="Genomic_DNA"/>
</dbReference>
<evidence type="ECO:0000256" key="1">
    <source>
        <dbReference type="SAM" id="MobiDB-lite"/>
    </source>
</evidence>
<dbReference type="RefSeq" id="WP_191279790.1">
    <property type="nucleotide sequence ID" value="NZ_BNAD01000006.1"/>
</dbReference>
<dbReference type="InterPro" id="IPR019933">
    <property type="entry name" value="DivIVA_domain"/>
</dbReference>
<proteinExistence type="predicted"/>
<feature type="region of interest" description="Disordered" evidence="1">
    <location>
        <begin position="78"/>
        <end position="98"/>
    </location>
</feature>
<reference evidence="3" key="1">
    <citation type="journal article" date="2019" name="Int. J. Syst. Evol. Microbiol.">
        <title>The Global Catalogue of Microorganisms (GCM) 10K type strain sequencing project: providing services to taxonomists for standard genome sequencing and annotation.</title>
        <authorList>
            <consortium name="The Broad Institute Genomics Platform"/>
            <consortium name="The Broad Institute Genome Sequencing Center for Infectious Disease"/>
            <person name="Wu L."/>
            <person name="Ma J."/>
        </authorList>
    </citation>
    <scope>NUCLEOTIDE SEQUENCE [LARGE SCALE GENOMIC DNA]</scope>
    <source>
        <strain evidence="3">CGMCC 1.12791</strain>
    </source>
</reference>
<protein>
    <recommendedName>
        <fullName evidence="4">DivIVA domain-containing protein</fullName>
    </recommendedName>
</protein>
<evidence type="ECO:0000313" key="2">
    <source>
        <dbReference type="EMBL" id="GHE17862.1"/>
    </source>
</evidence>
<gene>
    <name evidence="2" type="ORF">GCM10011376_24720</name>
</gene>
<sequence>MTWLFAILVVLAMGGVAVVASGRGGSMPPAYDDRPDVLLPADRPIAAQDLRTVRFPLAVRGYRMSDVDALLARLATELEDRDADDAGPPASSGEPSRD</sequence>
<comment type="caution">
    <text evidence="2">The sequence shown here is derived from an EMBL/GenBank/DDBJ whole genome shotgun (WGS) entry which is preliminary data.</text>
</comment>
<evidence type="ECO:0000313" key="3">
    <source>
        <dbReference type="Proteomes" id="UP000597341"/>
    </source>
</evidence>
<name>A0ABQ3HJK9_9ACTN</name>